<proteinExistence type="predicted"/>
<feature type="compositionally biased region" description="Low complexity" evidence="1">
    <location>
        <begin position="550"/>
        <end position="560"/>
    </location>
</feature>
<feature type="region of interest" description="Disordered" evidence="1">
    <location>
        <begin position="801"/>
        <end position="873"/>
    </location>
</feature>
<feature type="region of interest" description="Disordered" evidence="1">
    <location>
        <begin position="894"/>
        <end position="942"/>
    </location>
</feature>
<feature type="compositionally biased region" description="Basic and acidic residues" evidence="1">
    <location>
        <begin position="672"/>
        <end position="681"/>
    </location>
</feature>
<dbReference type="EMBL" id="JAUEDM010000002">
    <property type="protein sequence ID" value="KAK3324918.1"/>
    <property type="molecule type" value="Genomic_DNA"/>
</dbReference>
<evidence type="ECO:0000256" key="1">
    <source>
        <dbReference type="SAM" id="MobiDB-lite"/>
    </source>
</evidence>
<feature type="region of interest" description="Disordered" evidence="1">
    <location>
        <begin position="219"/>
        <end position="246"/>
    </location>
</feature>
<dbReference type="AlphaFoldDB" id="A0AAE0MAW0"/>
<reference evidence="3" key="2">
    <citation type="submission" date="2023-06" db="EMBL/GenBank/DDBJ databases">
        <authorList>
            <consortium name="Lawrence Berkeley National Laboratory"/>
            <person name="Haridas S."/>
            <person name="Hensen N."/>
            <person name="Bonometti L."/>
            <person name="Westerberg I."/>
            <person name="Brannstrom I.O."/>
            <person name="Guillou S."/>
            <person name="Cros-Aarteil S."/>
            <person name="Calhoun S."/>
            <person name="Kuo A."/>
            <person name="Mondo S."/>
            <person name="Pangilinan J."/>
            <person name="Riley R."/>
            <person name="Labutti K."/>
            <person name="Andreopoulos B."/>
            <person name="Lipzen A."/>
            <person name="Chen C."/>
            <person name="Yanf M."/>
            <person name="Daum C."/>
            <person name="Ng V."/>
            <person name="Clum A."/>
            <person name="Steindorff A."/>
            <person name="Ohm R."/>
            <person name="Martin F."/>
            <person name="Silar P."/>
            <person name="Natvig D."/>
            <person name="Lalanne C."/>
            <person name="Gautier V."/>
            <person name="Ament-Velasquez S.L."/>
            <person name="Kruys A."/>
            <person name="Hutchinson M.I."/>
            <person name="Powell A.J."/>
            <person name="Barry K."/>
            <person name="Miller A.N."/>
            <person name="Grigoriev I.V."/>
            <person name="Debuchy R."/>
            <person name="Gladieux P."/>
            <person name="Thoren M.H."/>
            <person name="Johannesson H."/>
        </authorList>
    </citation>
    <scope>NUCLEOTIDE SEQUENCE</scope>
    <source>
        <strain evidence="3">CBS 118394</strain>
    </source>
</reference>
<reference evidence="3" key="1">
    <citation type="journal article" date="2023" name="Mol. Phylogenet. Evol.">
        <title>Genome-scale phylogeny and comparative genomics of the fungal order Sordariales.</title>
        <authorList>
            <person name="Hensen N."/>
            <person name="Bonometti L."/>
            <person name="Westerberg I."/>
            <person name="Brannstrom I.O."/>
            <person name="Guillou S."/>
            <person name="Cros-Aarteil S."/>
            <person name="Calhoun S."/>
            <person name="Haridas S."/>
            <person name="Kuo A."/>
            <person name="Mondo S."/>
            <person name="Pangilinan J."/>
            <person name="Riley R."/>
            <person name="LaButti K."/>
            <person name="Andreopoulos B."/>
            <person name="Lipzen A."/>
            <person name="Chen C."/>
            <person name="Yan M."/>
            <person name="Daum C."/>
            <person name="Ng V."/>
            <person name="Clum A."/>
            <person name="Steindorff A."/>
            <person name="Ohm R.A."/>
            <person name="Martin F."/>
            <person name="Silar P."/>
            <person name="Natvig D.O."/>
            <person name="Lalanne C."/>
            <person name="Gautier V."/>
            <person name="Ament-Velasquez S.L."/>
            <person name="Kruys A."/>
            <person name="Hutchinson M.I."/>
            <person name="Powell A.J."/>
            <person name="Barry K."/>
            <person name="Miller A.N."/>
            <person name="Grigoriev I.V."/>
            <person name="Debuchy R."/>
            <person name="Gladieux P."/>
            <person name="Hiltunen Thoren M."/>
            <person name="Johannesson H."/>
        </authorList>
    </citation>
    <scope>NUCLEOTIDE SEQUENCE</scope>
    <source>
        <strain evidence="3">CBS 118394</strain>
    </source>
</reference>
<organism evidence="3 4">
    <name type="scientific">Apodospora peruviana</name>
    <dbReference type="NCBI Taxonomy" id="516989"/>
    <lineage>
        <taxon>Eukaryota</taxon>
        <taxon>Fungi</taxon>
        <taxon>Dikarya</taxon>
        <taxon>Ascomycota</taxon>
        <taxon>Pezizomycotina</taxon>
        <taxon>Sordariomycetes</taxon>
        <taxon>Sordariomycetidae</taxon>
        <taxon>Sordariales</taxon>
        <taxon>Lasiosphaeriaceae</taxon>
        <taxon>Apodospora</taxon>
    </lineage>
</organism>
<keyword evidence="4" id="KW-1185">Reference proteome</keyword>
<name>A0AAE0MAW0_9PEZI</name>
<feature type="region of interest" description="Disordered" evidence="1">
    <location>
        <begin position="743"/>
        <end position="778"/>
    </location>
</feature>
<feature type="region of interest" description="Disordered" evidence="1">
    <location>
        <begin position="661"/>
        <end position="681"/>
    </location>
</feature>
<dbReference type="InterPro" id="IPR031348">
    <property type="entry name" value="PigL_N"/>
</dbReference>
<evidence type="ECO:0000259" key="2">
    <source>
        <dbReference type="Pfam" id="PF17111"/>
    </source>
</evidence>
<comment type="caution">
    <text evidence="3">The sequence shown here is derived from an EMBL/GenBank/DDBJ whole genome shotgun (WGS) entry which is preliminary data.</text>
</comment>
<feature type="region of interest" description="Disordered" evidence="1">
    <location>
        <begin position="701"/>
        <end position="725"/>
    </location>
</feature>
<evidence type="ECO:0000313" key="3">
    <source>
        <dbReference type="EMBL" id="KAK3324918.1"/>
    </source>
</evidence>
<feature type="compositionally biased region" description="Low complexity" evidence="1">
    <location>
        <begin position="811"/>
        <end position="823"/>
    </location>
</feature>
<feature type="compositionally biased region" description="Polar residues" evidence="1">
    <location>
        <begin position="751"/>
        <end position="765"/>
    </location>
</feature>
<gene>
    <name evidence="3" type="ORF">B0H66DRAFT_491534</name>
</gene>
<feature type="region of interest" description="Disordered" evidence="1">
    <location>
        <begin position="550"/>
        <end position="570"/>
    </location>
</feature>
<feature type="domain" description="Azaphilone pigments biosynthesis cluster protein L N-terminal" evidence="2">
    <location>
        <begin position="1"/>
        <end position="72"/>
    </location>
</feature>
<dbReference type="SUPFAM" id="SSF48452">
    <property type="entry name" value="TPR-like"/>
    <property type="match status" value="1"/>
</dbReference>
<sequence>MDPLSISVSVITLIQTAGKVSSSLAGFIQSVRQVDSRLSSLCAELTKLAGFLDAVDRTLKQCEQRNVLLSPIDEDVWCQSASVLDDCKASLAELDVLAASITKSAARSGRLWRSTRAAMNLNAHASDIEALQEKIHKSNWALQTMLAVFNVSLSLRGNASQDMILNDLAYLKRAVEHSYHVARPSTGNLSHRPGESSNARVARNLHSLARAAKHFHSNASSTASTIYGDQSVRPRAFDPPTSSDVAMSTAGEMTAFRQERVEEYIRGNLSPGAPTRRNSLSMSSIAARRHSFDVYDFEEQHQQPSRPAPRLVLGADDGFASPPPDFGSRGLAESDADADFELLLLDGFEDLARDSFLLRDFAKAASQLERAIAGYAKFLPSRAGTVDRLKVQLSLCYFFQGEWREAEPLVLALVGSRFVGGQFNLISNLLHALALSYLKEKRLDMAMQLCKQSLGIMKKMFAVLQKKSSDDDDYHRTMGLLATICDMQEQSEYAVILRKSIPPEFVYDHPTSAALFLAAKSSLLEDVFKQNVTASWLALAKKSAVEIDSSPVVDSSDSESQYQYPPRPLVDDVTTPFADRDYHTASRGRNVQFELPANMETIAEEYEQTGTLLSRALTKIRFGSQRRNTLRRRQPRIESQENGLVRTYSLDRVKTRLRRSASSWFRSRTQRRRDSNFDKPADGSFRLLSVRNFSGEVLYEGDSASSNSASASASPHSTSSATPSDSTRLMNFLASLFPTTTSDSAGAVGTPATTYNSRSTPSRESYMSAHEEQTSFSRSQDYHSTAFLSELEDTSAPPVWELSGVSVEPPTSRGSCSSYTSDSGSRRRASCDTIDSSTSSGSVDSSQPPGLSYSPTTSVTSSPSSSTPDLHMTSPEWPGKWPCYVATHPPHCRPTGPDSLNSSSSSVNEEQCRPEPVSGAEKKQKPSENIRPVPAPAFGVTSVPQKPVNDLHLQTFVENEFGWYYSLAAAAEWDGGY</sequence>
<protein>
    <recommendedName>
        <fullName evidence="2">Azaphilone pigments biosynthesis cluster protein L N-terminal domain-containing protein</fullName>
    </recommendedName>
</protein>
<dbReference type="Proteomes" id="UP001283341">
    <property type="component" value="Unassembled WGS sequence"/>
</dbReference>
<feature type="compositionally biased region" description="Low complexity" evidence="1">
    <location>
        <begin position="702"/>
        <end position="725"/>
    </location>
</feature>
<accession>A0AAE0MAW0</accession>
<dbReference type="InterPro" id="IPR011990">
    <property type="entry name" value="TPR-like_helical_dom_sf"/>
</dbReference>
<feature type="compositionally biased region" description="Polar residues" evidence="1">
    <location>
        <begin position="219"/>
        <end position="228"/>
    </location>
</feature>
<evidence type="ECO:0000313" key="4">
    <source>
        <dbReference type="Proteomes" id="UP001283341"/>
    </source>
</evidence>
<dbReference type="Pfam" id="PF17111">
    <property type="entry name" value="PigL_N"/>
    <property type="match status" value="1"/>
</dbReference>
<feature type="compositionally biased region" description="Low complexity" evidence="1">
    <location>
        <begin position="831"/>
        <end position="868"/>
    </location>
</feature>
<dbReference type="Gene3D" id="1.25.40.10">
    <property type="entry name" value="Tetratricopeptide repeat domain"/>
    <property type="match status" value="1"/>
</dbReference>